<keyword evidence="10" id="KW-1185">Reference proteome</keyword>
<keyword evidence="2" id="KW-1003">Cell membrane</keyword>
<feature type="transmembrane region" description="Helical" evidence="7">
    <location>
        <begin position="389"/>
        <end position="419"/>
    </location>
</feature>
<evidence type="ECO:0000256" key="2">
    <source>
        <dbReference type="ARBA" id="ARBA00022475"/>
    </source>
</evidence>
<gene>
    <name evidence="9" type="ORF">BKA10_002901</name>
</gene>
<feature type="transmembrane region" description="Helical" evidence="7">
    <location>
        <begin position="342"/>
        <end position="369"/>
    </location>
</feature>
<sequence length="921" mass="95635">MTTARLMLPHLRAGLGSILTVAAIVLTLTAGAVFAPIAVTGMLDASTRHRVEALSPAVRDLGASGPFTPWPGSGPQPTASLPEEYRATWGLWDSSIRTIRDEMPGDLADVFGEAEYYTRYGEPGEFNGTTYVALDPRFAERIDVGDGRLPELTVTEPQWEELFADAWDDTGQPAEGFEPALPAIEIVLSAASAREVDWAIGETRTVGTEATWQFPLPLVLVGTFDAVDADDPYWTRGTGVLAPSIGFDPDGVPYVRTTGYVPPDMLPMLRWLAPITQTDVWYPAEVEKFTADGAPELLAALRGFTSRAQPLTLPDGFTYASLTFQSGTVDALEDAVAGNASLVAVIGMLLSGPVGVALAVLLLGCRLLWERRRAGAALLSARGASDRQLRALLALDGLVAGVIPAVIGAGIGLAVAALIVPGQSASPAMLVLPVVLALLPGASGVVVAAQHRGRGRADTRRSSVWRLIIDIGIVLLAALATALLVLRGTAATSEQLDPLAVAAPFLLSLAACVLTLRLYPAVLRVVLARQQRRPGFTGLVGAARALRDPATGTAPVLALIVGVSFAVAGGILLSIVQNGAEHAARAAVGADLQVQALRLTDEDIAAVTAVDGVAAVAPVSVLPASELEVDQRRARVNLYLADPQLLGDAQRGYPASIPDDVDLRSVDGVPRLLFAQTVADRERVEADSAIEIIGAPAQAAGAAPGTAAFAISSNWVLTDIASLEQITDRVPTATHLFIRIDADSSVDAVVAGIRDILGHTVTVTTAADALAQIDSDPAVTGLRAVLLAGIAISALLSAVAVVVTLVLGSRARQRILALLQTLGAPPRTGSRLLAWELVPAGLAALVVGGVFGALLPLLLSAVIDLRSFTTGDVAPAYRVDPLILLLTVGGFIAVTAGATLAALAIARRARAAAILRTVEDT</sequence>
<feature type="transmembrane region" description="Helical" evidence="7">
    <location>
        <begin position="837"/>
        <end position="863"/>
    </location>
</feature>
<evidence type="ECO:0000256" key="4">
    <source>
        <dbReference type="ARBA" id="ARBA00022989"/>
    </source>
</evidence>
<keyword evidence="5 7" id="KW-0472">Membrane</keyword>
<accession>A0AA40VNQ7</accession>
<keyword evidence="3 7" id="KW-0812">Transmembrane</keyword>
<feature type="transmembrane region" description="Helical" evidence="7">
    <location>
        <begin position="467"/>
        <end position="486"/>
    </location>
</feature>
<feature type="transmembrane region" description="Helical" evidence="7">
    <location>
        <begin position="498"/>
        <end position="519"/>
    </location>
</feature>
<evidence type="ECO:0000256" key="7">
    <source>
        <dbReference type="SAM" id="Phobius"/>
    </source>
</evidence>
<name>A0AA40VNQ7_9MICO</name>
<evidence type="ECO:0000256" key="6">
    <source>
        <dbReference type="ARBA" id="ARBA00038076"/>
    </source>
</evidence>
<dbReference type="RefSeq" id="WP_183500626.1">
    <property type="nucleotide sequence ID" value="NZ_BAABCO010000003.1"/>
</dbReference>
<evidence type="ECO:0000256" key="5">
    <source>
        <dbReference type="ARBA" id="ARBA00023136"/>
    </source>
</evidence>
<dbReference type="GO" id="GO:0005886">
    <property type="term" value="C:plasma membrane"/>
    <property type="evidence" value="ECO:0007669"/>
    <property type="project" value="UniProtKB-SubCell"/>
</dbReference>
<dbReference type="PANTHER" id="PTHR30572">
    <property type="entry name" value="MEMBRANE COMPONENT OF TRANSPORTER-RELATED"/>
    <property type="match status" value="1"/>
</dbReference>
<feature type="transmembrane region" description="Helical" evidence="7">
    <location>
        <begin position="425"/>
        <end position="447"/>
    </location>
</feature>
<evidence type="ECO:0000256" key="1">
    <source>
        <dbReference type="ARBA" id="ARBA00004651"/>
    </source>
</evidence>
<dbReference type="InterPro" id="IPR050250">
    <property type="entry name" value="Macrolide_Exporter_MacB"/>
</dbReference>
<organism evidence="9 10">
    <name type="scientific">Microbacterium invictum</name>
    <dbReference type="NCBI Taxonomy" id="515415"/>
    <lineage>
        <taxon>Bacteria</taxon>
        <taxon>Bacillati</taxon>
        <taxon>Actinomycetota</taxon>
        <taxon>Actinomycetes</taxon>
        <taxon>Micrococcales</taxon>
        <taxon>Microbacteriaceae</taxon>
        <taxon>Microbacterium</taxon>
    </lineage>
</organism>
<feature type="transmembrane region" description="Helical" evidence="7">
    <location>
        <begin position="784"/>
        <end position="807"/>
    </location>
</feature>
<feature type="domain" description="ABC3 transporter permease C-terminal" evidence="8">
    <location>
        <begin position="790"/>
        <end position="908"/>
    </location>
</feature>
<comment type="subcellular location">
    <subcellularLocation>
        <location evidence="1">Cell membrane</location>
        <topology evidence="1">Multi-pass membrane protein</topology>
    </subcellularLocation>
</comment>
<comment type="caution">
    <text evidence="9">The sequence shown here is derived from an EMBL/GenBank/DDBJ whole genome shotgun (WGS) entry which is preliminary data.</text>
</comment>
<evidence type="ECO:0000256" key="3">
    <source>
        <dbReference type="ARBA" id="ARBA00022692"/>
    </source>
</evidence>
<reference evidence="9 10" key="1">
    <citation type="submission" date="2020-08" db="EMBL/GenBank/DDBJ databases">
        <title>Sequencing the genomes of 1000 actinobacteria strains.</title>
        <authorList>
            <person name="Klenk H.-P."/>
        </authorList>
    </citation>
    <scope>NUCLEOTIDE SEQUENCE [LARGE SCALE GENOMIC DNA]</scope>
    <source>
        <strain evidence="9 10">DSM 19600</strain>
    </source>
</reference>
<keyword evidence="4 7" id="KW-1133">Transmembrane helix</keyword>
<dbReference type="GO" id="GO:0022857">
    <property type="term" value="F:transmembrane transporter activity"/>
    <property type="evidence" value="ECO:0007669"/>
    <property type="project" value="TreeGrafter"/>
</dbReference>
<evidence type="ECO:0000259" key="8">
    <source>
        <dbReference type="Pfam" id="PF02687"/>
    </source>
</evidence>
<proteinExistence type="inferred from homology"/>
<evidence type="ECO:0000313" key="9">
    <source>
        <dbReference type="EMBL" id="MBB4141107.1"/>
    </source>
</evidence>
<dbReference type="Proteomes" id="UP000549113">
    <property type="component" value="Unassembled WGS sequence"/>
</dbReference>
<feature type="transmembrane region" description="Helical" evidence="7">
    <location>
        <begin position="883"/>
        <end position="906"/>
    </location>
</feature>
<dbReference type="InterPro" id="IPR003838">
    <property type="entry name" value="ABC3_permease_C"/>
</dbReference>
<protein>
    <submittedName>
        <fullName evidence="9">ABC transport system permease protein</fullName>
    </submittedName>
</protein>
<comment type="similarity">
    <text evidence="6">Belongs to the ABC-4 integral membrane protein family.</text>
</comment>
<dbReference type="EMBL" id="JACIFH010000001">
    <property type="protein sequence ID" value="MBB4141107.1"/>
    <property type="molecule type" value="Genomic_DNA"/>
</dbReference>
<evidence type="ECO:0000313" key="10">
    <source>
        <dbReference type="Proteomes" id="UP000549113"/>
    </source>
</evidence>
<dbReference type="PANTHER" id="PTHR30572:SF4">
    <property type="entry name" value="ABC TRANSPORTER PERMEASE YTRF"/>
    <property type="match status" value="1"/>
</dbReference>
<feature type="transmembrane region" description="Helical" evidence="7">
    <location>
        <begin position="554"/>
        <end position="576"/>
    </location>
</feature>
<dbReference type="Pfam" id="PF02687">
    <property type="entry name" value="FtsX"/>
    <property type="match status" value="1"/>
</dbReference>
<dbReference type="AlphaFoldDB" id="A0AA40VNQ7"/>